<accession>A0A955I5B3</accession>
<dbReference type="Proteomes" id="UP000760819">
    <property type="component" value="Unassembled WGS sequence"/>
</dbReference>
<dbReference type="AlphaFoldDB" id="A0A955I5B3"/>
<evidence type="ECO:0000313" key="1">
    <source>
        <dbReference type="EMBL" id="MCA9379185.1"/>
    </source>
</evidence>
<proteinExistence type="predicted"/>
<reference evidence="1" key="1">
    <citation type="submission" date="2020-04" db="EMBL/GenBank/DDBJ databases">
        <authorList>
            <person name="Zhang T."/>
        </authorList>
    </citation>
    <scope>NUCLEOTIDE SEQUENCE</scope>
    <source>
        <strain evidence="1">HKST-UBA12</strain>
    </source>
</reference>
<dbReference type="EMBL" id="JAGQLI010000107">
    <property type="protein sequence ID" value="MCA9379185.1"/>
    <property type="molecule type" value="Genomic_DNA"/>
</dbReference>
<feature type="non-terminal residue" evidence="1">
    <location>
        <position position="1"/>
    </location>
</feature>
<sequence length="59" mass="6199">TGFLNVNASDIGLPGTFDKVINWDADLTGTGKFLAFATSAADGSRVHIVEIPVSFDTVE</sequence>
<evidence type="ECO:0000313" key="2">
    <source>
        <dbReference type="Proteomes" id="UP000760819"/>
    </source>
</evidence>
<reference evidence="1" key="2">
    <citation type="journal article" date="2021" name="Microbiome">
        <title>Successional dynamics and alternative stable states in a saline activated sludge microbial community over 9 years.</title>
        <authorList>
            <person name="Wang Y."/>
            <person name="Ye J."/>
            <person name="Ju F."/>
            <person name="Liu L."/>
            <person name="Boyd J.A."/>
            <person name="Deng Y."/>
            <person name="Parks D.H."/>
            <person name="Jiang X."/>
            <person name="Yin X."/>
            <person name="Woodcroft B.J."/>
            <person name="Tyson G.W."/>
            <person name="Hugenholtz P."/>
            <person name="Polz M.F."/>
            <person name="Zhang T."/>
        </authorList>
    </citation>
    <scope>NUCLEOTIDE SEQUENCE</scope>
    <source>
        <strain evidence="1">HKST-UBA12</strain>
    </source>
</reference>
<comment type="caution">
    <text evidence="1">The sequence shown here is derived from an EMBL/GenBank/DDBJ whole genome shotgun (WGS) entry which is preliminary data.</text>
</comment>
<protein>
    <submittedName>
        <fullName evidence="1">Uncharacterized protein</fullName>
    </submittedName>
</protein>
<name>A0A955I5B3_9BACT</name>
<gene>
    <name evidence="1" type="ORF">KC640_02045</name>
</gene>
<organism evidence="1 2">
    <name type="scientific">Candidatus Dojkabacteria bacterium</name>
    <dbReference type="NCBI Taxonomy" id="2099670"/>
    <lineage>
        <taxon>Bacteria</taxon>
        <taxon>Candidatus Dojkabacteria</taxon>
    </lineage>
</organism>